<dbReference type="EMBL" id="AP022599">
    <property type="protein sequence ID" value="BBY78883.1"/>
    <property type="molecule type" value="Genomic_DNA"/>
</dbReference>
<name>A0A7I7UD86_MYCPV</name>
<evidence type="ECO:0000313" key="3">
    <source>
        <dbReference type="Proteomes" id="UP000467252"/>
    </source>
</evidence>
<organism evidence="2 3">
    <name type="scientific">Mycolicibacterium pulveris</name>
    <name type="common">Mycobacterium pulveris</name>
    <dbReference type="NCBI Taxonomy" id="36813"/>
    <lineage>
        <taxon>Bacteria</taxon>
        <taxon>Bacillati</taxon>
        <taxon>Actinomycetota</taxon>
        <taxon>Actinomycetes</taxon>
        <taxon>Mycobacteriales</taxon>
        <taxon>Mycobacteriaceae</taxon>
        <taxon>Mycolicibacterium</taxon>
    </lineage>
</organism>
<accession>A0A7I7UD86</accession>
<evidence type="ECO:0000256" key="1">
    <source>
        <dbReference type="SAM" id="Phobius"/>
    </source>
</evidence>
<proteinExistence type="predicted"/>
<reference evidence="2 3" key="1">
    <citation type="journal article" date="2019" name="Emerg. Microbes Infect.">
        <title>Comprehensive subspecies identification of 175 nontuberculous mycobacteria species based on 7547 genomic profiles.</title>
        <authorList>
            <person name="Matsumoto Y."/>
            <person name="Kinjo T."/>
            <person name="Motooka D."/>
            <person name="Nabeya D."/>
            <person name="Jung N."/>
            <person name="Uechi K."/>
            <person name="Horii T."/>
            <person name="Iida T."/>
            <person name="Fujita J."/>
            <person name="Nakamura S."/>
        </authorList>
    </citation>
    <scope>NUCLEOTIDE SEQUENCE [LARGE SCALE GENOMIC DNA]</scope>
    <source>
        <strain evidence="2 3">JCM 6370</strain>
    </source>
</reference>
<sequence length="52" mass="5603">MVCRASACTDALYCHRMTQLVWTIVGGALAGLAAAAVLHLIIEKADGRLYHF</sequence>
<keyword evidence="1" id="KW-0812">Transmembrane</keyword>
<evidence type="ECO:0000313" key="2">
    <source>
        <dbReference type="EMBL" id="BBY78883.1"/>
    </source>
</evidence>
<gene>
    <name evidence="2" type="ORF">MPUL_00410</name>
</gene>
<protein>
    <submittedName>
        <fullName evidence="2">Uncharacterized protein</fullName>
    </submittedName>
</protein>
<dbReference type="Proteomes" id="UP000467252">
    <property type="component" value="Chromosome"/>
</dbReference>
<feature type="transmembrane region" description="Helical" evidence="1">
    <location>
        <begin position="20"/>
        <end position="42"/>
    </location>
</feature>
<keyword evidence="3" id="KW-1185">Reference proteome</keyword>
<dbReference type="AlphaFoldDB" id="A0A7I7UD86"/>
<keyword evidence="1" id="KW-0472">Membrane</keyword>
<keyword evidence="1" id="KW-1133">Transmembrane helix</keyword>